<keyword evidence="3" id="KW-1185">Reference proteome</keyword>
<dbReference type="RefSeq" id="WP_116707682.1">
    <property type="nucleotide sequence ID" value="NZ_QEKW01000003.1"/>
</dbReference>
<dbReference type="PANTHER" id="PTHR43611">
    <property type="entry name" value="ALPHA-D-GLUCOSE 1-PHOSPHATE PHOSPHATASE"/>
    <property type="match status" value="1"/>
</dbReference>
<evidence type="ECO:0000256" key="1">
    <source>
        <dbReference type="SAM" id="MobiDB-lite"/>
    </source>
</evidence>
<feature type="compositionally biased region" description="Pro residues" evidence="1">
    <location>
        <begin position="1"/>
        <end position="19"/>
    </location>
</feature>
<dbReference type="InterPro" id="IPR036412">
    <property type="entry name" value="HAD-like_sf"/>
</dbReference>
<dbReference type="NCBIfam" id="TIGR01509">
    <property type="entry name" value="HAD-SF-IA-v3"/>
    <property type="match status" value="1"/>
</dbReference>
<comment type="caution">
    <text evidence="2">The sequence shown here is derived from an EMBL/GenBank/DDBJ whole genome shotgun (WGS) entry which is preliminary data.</text>
</comment>
<accession>A0A2U1FIK0</accession>
<dbReference type="EMBL" id="QEKW01000003">
    <property type="protein sequence ID" value="PVZ12015.1"/>
    <property type="molecule type" value="Genomic_DNA"/>
</dbReference>
<dbReference type="OrthoDB" id="9795007at2"/>
<evidence type="ECO:0000313" key="3">
    <source>
        <dbReference type="Proteomes" id="UP000245639"/>
    </source>
</evidence>
<reference evidence="2 3" key="1">
    <citation type="submission" date="2018-04" db="EMBL/GenBank/DDBJ databases">
        <title>Genomic Encyclopedia of Type Strains, Phase IV (KMG-IV): sequencing the most valuable type-strain genomes for metagenomic binning, comparative biology and taxonomic classification.</title>
        <authorList>
            <person name="Goeker M."/>
        </authorList>
    </citation>
    <scope>NUCLEOTIDE SEQUENCE [LARGE SCALE GENOMIC DNA]</scope>
    <source>
        <strain evidence="2 3">DSM 45771</strain>
    </source>
</reference>
<dbReference type="GO" id="GO:0016787">
    <property type="term" value="F:hydrolase activity"/>
    <property type="evidence" value="ECO:0007669"/>
    <property type="project" value="UniProtKB-KW"/>
</dbReference>
<dbReference type="Pfam" id="PF00702">
    <property type="entry name" value="Hydrolase"/>
    <property type="match status" value="1"/>
</dbReference>
<dbReference type="Gene3D" id="3.40.50.1000">
    <property type="entry name" value="HAD superfamily/HAD-like"/>
    <property type="match status" value="1"/>
</dbReference>
<protein>
    <submittedName>
        <fullName evidence="2">Putative hydrolase of the HAD superfamily</fullName>
    </submittedName>
</protein>
<organism evidence="2 3">
    <name type="scientific">Actinomycetospora cinnamomea</name>
    <dbReference type="NCBI Taxonomy" id="663609"/>
    <lineage>
        <taxon>Bacteria</taxon>
        <taxon>Bacillati</taxon>
        <taxon>Actinomycetota</taxon>
        <taxon>Actinomycetes</taxon>
        <taxon>Pseudonocardiales</taxon>
        <taxon>Pseudonocardiaceae</taxon>
        <taxon>Actinomycetospora</taxon>
    </lineage>
</organism>
<dbReference type="AlphaFoldDB" id="A0A2U1FIK0"/>
<sequence length="235" mass="25445">MTSCAPRPPGGPEPVPPDPVRAARRRALRRTRGAGGTLLLDMGGVVIPTLFESTDVPGFPAGPTGPDDDYRAVEVGESQERDYWARLARRRPDLDIGALWRDCSYVRGEILGLIGRLAGRVRVVAFTNDMAHWFGDDWPQRFPAVARFDGVLEAAKLGVLKPDPAAFRAAAAALGEDPRRCLFVDDLAANLDGARRAGMAAELFEVTDPAGSVARVARALGLPADEPRRRRVWSP</sequence>
<evidence type="ECO:0000313" key="2">
    <source>
        <dbReference type="EMBL" id="PVZ12015.1"/>
    </source>
</evidence>
<proteinExistence type="predicted"/>
<dbReference type="PANTHER" id="PTHR43611:SF3">
    <property type="entry name" value="FLAVIN MONONUCLEOTIDE HYDROLASE 1, CHLOROPLATIC"/>
    <property type="match status" value="1"/>
</dbReference>
<dbReference type="InterPro" id="IPR023214">
    <property type="entry name" value="HAD_sf"/>
</dbReference>
<gene>
    <name evidence="2" type="ORF">C8D89_103346</name>
</gene>
<dbReference type="SUPFAM" id="SSF56784">
    <property type="entry name" value="HAD-like"/>
    <property type="match status" value="1"/>
</dbReference>
<keyword evidence="2" id="KW-0378">Hydrolase</keyword>
<dbReference type="InterPro" id="IPR006439">
    <property type="entry name" value="HAD-SF_hydro_IA"/>
</dbReference>
<name>A0A2U1FIK0_9PSEU</name>
<feature type="region of interest" description="Disordered" evidence="1">
    <location>
        <begin position="1"/>
        <end position="21"/>
    </location>
</feature>
<dbReference type="Proteomes" id="UP000245639">
    <property type="component" value="Unassembled WGS sequence"/>
</dbReference>